<dbReference type="PANTHER" id="PTHR42659:SF9">
    <property type="entry name" value="XANTHINE DEHYDROGENASE FAD-BINDING SUBUNIT XDHB-RELATED"/>
    <property type="match status" value="1"/>
</dbReference>
<evidence type="ECO:0000313" key="3">
    <source>
        <dbReference type="Proteomes" id="UP000663937"/>
    </source>
</evidence>
<dbReference type="GO" id="GO:0016491">
    <property type="term" value="F:oxidoreductase activity"/>
    <property type="evidence" value="ECO:0007669"/>
    <property type="project" value="InterPro"/>
</dbReference>
<dbReference type="InterPro" id="IPR051312">
    <property type="entry name" value="Diverse_Substr_Oxidored"/>
</dbReference>
<sequence>MDLVSVRTTRVPRSRAELTFSAGDLPLGGGTWLFSEPQPGVTGLVDLTGLGWPAITATPDALVVAATCTLEDLARVPAAQCGAARELIWRCCTALLGSYKIWHTATVGGNICLALPAGPMTSLAVALDAQAVTWPAGGGERRLPVADLVVDVRACDLAPGEVLRAIEIPAASLAARTGFRRLALSPLGRSGTLVIARADAAGEFVVTVTAGTRRPHQLRFDEVPPARALESAVLRLDDWYDDAHGAPDWRRAMTALLAEELRVELGGAA</sequence>
<name>A0A8A4ZBG5_9MICO</name>
<evidence type="ECO:0000259" key="1">
    <source>
        <dbReference type="PROSITE" id="PS51387"/>
    </source>
</evidence>
<dbReference type="GO" id="GO:0071949">
    <property type="term" value="F:FAD binding"/>
    <property type="evidence" value="ECO:0007669"/>
    <property type="project" value="InterPro"/>
</dbReference>
<dbReference type="Proteomes" id="UP000663937">
    <property type="component" value="Chromosome"/>
</dbReference>
<dbReference type="InterPro" id="IPR016166">
    <property type="entry name" value="FAD-bd_PCMH"/>
</dbReference>
<accession>A0A8A4ZBG5</accession>
<dbReference type="InterPro" id="IPR002346">
    <property type="entry name" value="Mopterin_DH_FAD-bd"/>
</dbReference>
<dbReference type="KEGG" id="psic:J4E96_12585"/>
<evidence type="ECO:0000313" key="2">
    <source>
        <dbReference type="EMBL" id="QTE28223.1"/>
    </source>
</evidence>
<dbReference type="InterPro" id="IPR016169">
    <property type="entry name" value="FAD-bd_PCMH_sub2"/>
</dbReference>
<dbReference type="EMBL" id="CP071868">
    <property type="protein sequence ID" value="QTE28223.1"/>
    <property type="molecule type" value="Genomic_DNA"/>
</dbReference>
<dbReference type="InterPro" id="IPR036318">
    <property type="entry name" value="FAD-bd_PCMH-like_sf"/>
</dbReference>
<organism evidence="2 3">
    <name type="scientific">Pengzhenrongella sicca</name>
    <dbReference type="NCBI Taxonomy" id="2819238"/>
    <lineage>
        <taxon>Bacteria</taxon>
        <taxon>Bacillati</taxon>
        <taxon>Actinomycetota</taxon>
        <taxon>Actinomycetes</taxon>
        <taxon>Micrococcales</taxon>
        <taxon>Pengzhenrongella</taxon>
    </lineage>
</organism>
<dbReference type="Gene3D" id="3.30.465.10">
    <property type="match status" value="1"/>
</dbReference>
<dbReference type="SUPFAM" id="SSF56176">
    <property type="entry name" value="FAD-binding/transporter-associated domain-like"/>
    <property type="match status" value="1"/>
</dbReference>
<dbReference type="PROSITE" id="PS51387">
    <property type="entry name" value="FAD_PCMH"/>
    <property type="match status" value="1"/>
</dbReference>
<keyword evidence="3" id="KW-1185">Reference proteome</keyword>
<feature type="domain" description="FAD-binding PCMH-type" evidence="1">
    <location>
        <begin position="1"/>
        <end position="173"/>
    </location>
</feature>
<protein>
    <submittedName>
        <fullName evidence="2">FAD binding domain-containing protein</fullName>
    </submittedName>
</protein>
<proteinExistence type="predicted"/>
<dbReference type="AlphaFoldDB" id="A0A8A4ZBG5"/>
<reference evidence="2" key="1">
    <citation type="submission" date="2021-03" db="EMBL/GenBank/DDBJ databases">
        <title>Pengzhenrongella sicca gen. nov., sp. nov., a new member of suborder Micrococcineae isolated from High-Arctic tundra soil.</title>
        <authorList>
            <person name="Peng F."/>
        </authorList>
    </citation>
    <scope>NUCLEOTIDE SEQUENCE</scope>
    <source>
        <strain evidence="2">LRZ-2</strain>
    </source>
</reference>
<dbReference type="RefSeq" id="WP_227422453.1">
    <property type="nucleotide sequence ID" value="NZ_CP071868.1"/>
</dbReference>
<gene>
    <name evidence="2" type="ORF">J4E96_12585</name>
</gene>
<dbReference type="PANTHER" id="PTHR42659">
    <property type="entry name" value="XANTHINE DEHYDROGENASE SUBUNIT C-RELATED"/>
    <property type="match status" value="1"/>
</dbReference>
<dbReference type="Pfam" id="PF00941">
    <property type="entry name" value="FAD_binding_5"/>
    <property type="match status" value="1"/>
</dbReference>